<dbReference type="Proteomes" id="UP000199005">
    <property type="component" value="Unassembled WGS sequence"/>
</dbReference>
<feature type="compositionally biased region" description="Basic residues" evidence="1">
    <location>
        <begin position="153"/>
        <end position="162"/>
    </location>
</feature>
<accession>A0A1H6Z8R2</accession>
<name>A0A1H6Z8R2_9GAMM</name>
<evidence type="ECO:0000256" key="1">
    <source>
        <dbReference type="SAM" id="MobiDB-lite"/>
    </source>
</evidence>
<reference evidence="2 3" key="1">
    <citation type="submission" date="2016-10" db="EMBL/GenBank/DDBJ databases">
        <authorList>
            <person name="de Groot N.N."/>
        </authorList>
    </citation>
    <scope>NUCLEOTIDE SEQUENCE [LARGE SCALE GENOMIC DNA]</scope>
    <source>
        <strain evidence="2 3">DSM 1041</strain>
    </source>
</reference>
<evidence type="ECO:0000313" key="2">
    <source>
        <dbReference type="EMBL" id="SEJ45940.1"/>
    </source>
</evidence>
<protein>
    <submittedName>
        <fullName evidence="2">Uncharacterized protein</fullName>
    </submittedName>
</protein>
<dbReference type="AlphaFoldDB" id="A0A1H6Z8R2"/>
<gene>
    <name evidence="2" type="ORF">SAMN04244579_04470</name>
</gene>
<proteinExistence type="predicted"/>
<dbReference type="EMBL" id="FNYO01000115">
    <property type="protein sequence ID" value="SEJ45940.1"/>
    <property type="molecule type" value="Genomic_DNA"/>
</dbReference>
<sequence>MTITLDRLAQAIDSASLEATCWRQPHFTAHVLRSRAEGHPFHDFANGTLDAVLELPEGKFSLRIRWEAEGQSQAEHGWICREALHMNGGGIFSNVAILDEDGAPLAADADELVGLAYEFFSYQEIESAIAPVLPVRPEPESAPSRDADFFRPWHSRRKRRGR</sequence>
<organism evidence="2 3">
    <name type="scientific">Azotobacter beijerinckii</name>
    <dbReference type="NCBI Taxonomy" id="170623"/>
    <lineage>
        <taxon>Bacteria</taxon>
        <taxon>Pseudomonadati</taxon>
        <taxon>Pseudomonadota</taxon>
        <taxon>Gammaproteobacteria</taxon>
        <taxon>Pseudomonadales</taxon>
        <taxon>Pseudomonadaceae</taxon>
        <taxon>Azotobacter</taxon>
    </lineage>
</organism>
<dbReference type="RefSeq" id="WP_090902930.1">
    <property type="nucleotide sequence ID" value="NZ_FNYO01000115.1"/>
</dbReference>
<feature type="region of interest" description="Disordered" evidence="1">
    <location>
        <begin position="135"/>
        <end position="162"/>
    </location>
</feature>
<feature type="compositionally biased region" description="Basic and acidic residues" evidence="1">
    <location>
        <begin position="137"/>
        <end position="151"/>
    </location>
</feature>
<evidence type="ECO:0000313" key="3">
    <source>
        <dbReference type="Proteomes" id="UP000199005"/>
    </source>
</evidence>